<accession>A0A834F038</accession>
<comment type="caution">
    <text evidence="2">The sequence shown here is derived from an EMBL/GenBank/DDBJ whole genome shotgun (WGS) entry which is preliminary data.</text>
</comment>
<feature type="region of interest" description="Disordered" evidence="1">
    <location>
        <begin position="1"/>
        <end position="62"/>
    </location>
</feature>
<organism evidence="2 3">
    <name type="scientific">Oryzias melastigma</name>
    <name type="common">Marine medaka</name>
    <dbReference type="NCBI Taxonomy" id="30732"/>
    <lineage>
        <taxon>Eukaryota</taxon>
        <taxon>Metazoa</taxon>
        <taxon>Chordata</taxon>
        <taxon>Craniata</taxon>
        <taxon>Vertebrata</taxon>
        <taxon>Euteleostomi</taxon>
        <taxon>Actinopterygii</taxon>
        <taxon>Neopterygii</taxon>
        <taxon>Teleostei</taxon>
        <taxon>Neoteleostei</taxon>
        <taxon>Acanthomorphata</taxon>
        <taxon>Ovalentaria</taxon>
        <taxon>Atherinomorphae</taxon>
        <taxon>Beloniformes</taxon>
        <taxon>Adrianichthyidae</taxon>
        <taxon>Oryziinae</taxon>
        <taxon>Oryzias</taxon>
    </lineage>
</organism>
<evidence type="ECO:0000313" key="3">
    <source>
        <dbReference type="Proteomes" id="UP000646548"/>
    </source>
</evidence>
<name>A0A834F038_ORYME</name>
<proteinExistence type="predicted"/>
<dbReference type="Proteomes" id="UP000646548">
    <property type="component" value="Unassembled WGS sequence"/>
</dbReference>
<gene>
    <name evidence="2" type="ORF">FQA47_022276</name>
</gene>
<evidence type="ECO:0000313" key="2">
    <source>
        <dbReference type="EMBL" id="KAF6716041.1"/>
    </source>
</evidence>
<evidence type="ECO:0000256" key="1">
    <source>
        <dbReference type="SAM" id="MobiDB-lite"/>
    </source>
</evidence>
<dbReference type="AlphaFoldDB" id="A0A834F038"/>
<reference evidence="2" key="1">
    <citation type="journal article" name="BMC Genomics">
        <title>Long-read sequencing and de novo genome assembly of marine medaka (Oryzias melastigma).</title>
        <authorList>
            <person name="Liang P."/>
            <person name="Saqib H.S.A."/>
            <person name="Ni X."/>
            <person name="Shen Y."/>
        </authorList>
    </citation>
    <scope>NUCLEOTIDE SEQUENCE</scope>
    <source>
        <strain evidence="2">Bigg-433</strain>
    </source>
</reference>
<sequence length="62" mass="6527">MVSASVFLHALPPSPTEQQLTPPAGCDPAQTRLSALSLHHPRSQVDSAAGTQLHPESKFSPV</sequence>
<protein>
    <submittedName>
        <fullName evidence="2">Uncharacterized protein</fullName>
    </submittedName>
</protein>
<dbReference type="EMBL" id="WKFB01001011">
    <property type="protein sequence ID" value="KAF6716041.1"/>
    <property type="molecule type" value="Genomic_DNA"/>
</dbReference>